<dbReference type="STRING" id="1943.AQJ64_27790"/>
<accession>A0A101SSU5</accession>
<organism evidence="2 3">
    <name type="scientific">Streptomyces griseoruber</name>
    <dbReference type="NCBI Taxonomy" id="1943"/>
    <lineage>
        <taxon>Bacteria</taxon>
        <taxon>Bacillati</taxon>
        <taxon>Actinomycetota</taxon>
        <taxon>Actinomycetes</taxon>
        <taxon>Kitasatosporales</taxon>
        <taxon>Streptomycetaceae</taxon>
        <taxon>Streptomyces</taxon>
    </lineage>
</organism>
<dbReference type="EMBL" id="LMWW01000047">
    <property type="protein sequence ID" value="KUN79550.1"/>
    <property type="molecule type" value="Genomic_DNA"/>
</dbReference>
<evidence type="ECO:0000313" key="2">
    <source>
        <dbReference type="EMBL" id="KUN79550.1"/>
    </source>
</evidence>
<proteinExistence type="predicted"/>
<dbReference type="RefSeq" id="WP_055635255.1">
    <property type="nucleotide sequence ID" value="NZ_JBIRRP010000012.1"/>
</dbReference>
<dbReference type="Proteomes" id="UP000052982">
    <property type="component" value="Unassembled WGS sequence"/>
</dbReference>
<sequence length="74" mass="8296">MYEYEIQQARAAELLRRAAHERLAREAVRGRRAARREAARRTERAARAARETEADGDGASPGARPRTPRSARPA</sequence>
<keyword evidence="3" id="KW-1185">Reference proteome</keyword>
<gene>
    <name evidence="2" type="ORF">AQJ64_27790</name>
</gene>
<evidence type="ECO:0000313" key="3">
    <source>
        <dbReference type="Proteomes" id="UP000052982"/>
    </source>
</evidence>
<name>A0A101SSU5_9ACTN</name>
<feature type="compositionally biased region" description="Basic and acidic residues" evidence="1">
    <location>
        <begin position="26"/>
        <end position="53"/>
    </location>
</feature>
<feature type="region of interest" description="Disordered" evidence="1">
    <location>
        <begin position="26"/>
        <end position="74"/>
    </location>
</feature>
<protein>
    <submittedName>
        <fullName evidence="2">Uncharacterized protein</fullName>
    </submittedName>
</protein>
<feature type="compositionally biased region" description="Low complexity" evidence="1">
    <location>
        <begin position="58"/>
        <end position="74"/>
    </location>
</feature>
<dbReference type="AlphaFoldDB" id="A0A101SSU5"/>
<comment type="caution">
    <text evidence="2">The sequence shown here is derived from an EMBL/GenBank/DDBJ whole genome shotgun (WGS) entry which is preliminary data.</text>
</comment>
<reference evidence="2 3" key="1">
    <citation type="submission" date="2015-10" db="EMBL/GenBank/DDBJ databases">
        <title>Draft genome sequence of Streptomyces griseoruber DSM 40281, type strain for the species Streptomyces griseoruber.</title>
        <authorList>
            <person name="Ruckert C."/>
            <person name="Winkler A."/>
            <person name="Kalinowski J."/>
            <person name="Kampfer P."/>
            <person name="Glaeser S."/>
        </authorList>
    </citation>
    <scope>NUCLEOTIDE SEQUENCE [LARGE SCALE GENOMIC DNA]</scope>
    <source>
        <strain evidence="2 3">DSM 40281</strain>
    </source>
</reference>
<evidence type="ECO:0000256" key="1">
    <source>
        <dbReference type="SAM" id="MobiDB-lite"/>
    </source>
</evidence>